<dbReference type="OrthoDB" id="8270236at2"/>
<dbReference type="RefSeq" id="WP_054211164.1">
    <property type="nucleotide sequence ID" value="NZ_LGSZ01000057.1"/>
</dbReference>
<proteinExistence type="predicted"/>
<reference evidence="2 3" key="1">
    <citation type="submission" date="2015-07" db="EMBL/GenBank/DDBJ databases">
        <title>Whole genome sequencing of Bosea vaviloviae isolated from cave pool.</title>
        <authorList>
            <person name="Tan N.E.H."/>
            <person name="Lee Y.P."/>
            <person name="Gan H.M."/>
            <person name="Barton H."/>
            <person name="Savka M.A."/>
        </authorList>
    </citation>
    <scope>NUCLEOTIDE SEQUENCE [LARGE SCALE GENOMIC DNA]</scope>
    <source>
        <strain evidence="2 3">SD260</strain>
    </source>
</reference>
<dbReference type="EMBL" id="LGSZ01000057">
    <property type="protein sequence ID" value="KPH77810.1"/>
    <property type="molecule type" value="Genomic_DNA"/>
</dbReference>
<name>A0A0N0MA54_9HYPH</name>
<evidence type="ECO:0000313" key="3">
    <source>
        <dbReference type="Proteomes" id="UP000037822"/>
    </source>
</evidence>
<evidence type="ECO:0000313" key="2">
    <source>
        <dbReference type="EMBL" id="KPH77810.1"/>
    </source>
</evidence>
<dbReference type="Proteomes" id="UP000037822">
    <property type="component" value="Unassembled WGS sequence"/>
</dbReference>
<keyword evidence="3" id="KW-1185">Reference proteome</keyword>
<evidence type="ECO:0000256" key="1">
    <source>
        <dbReference type="SAM" id="MobiDB-lite"/>
    </source>
</evidence>
<gene>
    <name evidence="2" type="ORF">AE618_21775</name>
</gene>
<comment type="caution">
    <text evidence="2">The sequence shown here is derived from an EMBL/GenBank/DDBJ whole genome shotgun (WGS) entry which is preliminary data.</text>
</comment>
<feature type="compositionally biased region" description="Basic and acidic residues" evidence="1">
    <location>
        <begin position="102"/>
        <end position="113"/>
    </location>
</feature>
<organism evidence="2 3">
    <name type="scientific">Bosea vaviloviae</name>
    <dbReference type="NCBI Taxonomy" id="1526658"/>
    <lineage>
        <taxon>Bacteria</taxon>
        <taxon>Pseudomonadati</taxon>
        <taxon>Pseudomonadota</taxon>
        <taxon>Alphaproteobacteria</taxon>
        <taxon>Hyphomicrobiales</taxon>
        <taxon>Boseaceae</taxon>
        <taxon>Bosea</taxon>
    </lineage>
</organism>
<dbReference type="AlphaFoldDB" id="A0A0N0MA54"/>
<dbReference type="PATRIC" id="fig|1526658.3.peg.3028"/>
<accession>A0A0N0MA54</accession>
<protein>
    <submittedName>
        <fullName evidence="2">Uncharacterized protein</fullName>
    </submittedName>
</protein>
<sequence>MQRNPFPIVVHPSAAVRRLLGPALDTVAGLALRALLRRSIEVAHQQIAYRSHDLAFSSRIGSLGDLIIEMDLGDPRLADRVIIEEDLRKAARANGHMQGGDGRVRGDRMGRFR</sequence>
<feature type="region of interest" description="Disordered" evidence="1">
    <location>
        <begin position="93"/>
        <end position="113"/>
    </location>
</feature>